<keyword evidence="5" id="KW-0256">Endoplasmic reticulum</keyword>
<dbReference type="InterPro" id="IPR001104">
    <property type="entry name" value="3-oxo-5_a-steroid_4-DH_C"/>
</dbReference>
<dbReference type="UniPathway" id="UPA00378"/>
<protein>
    <recommendedName>
        <fullName evidence="5">Polyprenal reductase</fullName>
        <ecNumber evidence="5">1.3.1.94</ecNumber>
    </recommendedName>
</protein>
<gene>
    <name evidence="8" type="ORF">PCL_08161</name>
</gene>
<dbReference type="GO" id="GO:0016095">
    <property type="term" value="P:polyprenol catabolic process"/>
    <property type="evidence" value="ECO:0007669"/>
    <property type="project" value="UniProtKB-UniRule"/>
</dbReference>
<reference evidence="8 9" key="1">
    <citation type="journal article" date="2016" name="Front. Microbiol.">
        <title>Genome and transcriptome sequences reveal the specific parasitism of the nematophagous Purpureocillium lilacinum 36-1.</title>
        <authorList>
            <person name="Xie J."/>
            <person name="Li S."/>
            <person name="Mo C."/>
            <person name="Xiao X."/>
            <person name="Peng D."/>
            <person name="Wang G."/>
            <person name="Xiao Y."/>
        </authorList>
    </citation>
    <scope>NUCLEOTIDE SEQUENCE [LARGE SCALE GENOMIC DNA]</scope>
    <source>
        <strain evidence="8 9">36-1</strain>
    </source>
</reference>
<evidence type="ECO:0000256" key="4">
    <source>
        <dbReference type="ARBA" id="ARBA00023136"/>
    </source>
</evidence>
<keyword evidence="5" id="KW-0560">Oxidoreductase</keyword>
<proteinExistence type="inferred from homology"/>
<feature type="transmembrane region" description="Helical" evidence="5">
    <location>
        <begin position="176"/>
        <end position="198"/>
    </location>
</feature>
<dbReference type="PANTHER" id="PTHR14624">
    <property type="entry name" value="DFG10 PROTEIN"/>
    <property type="match status" value="1"/>
</dbReference>
<feature type="transmembrane region" description="Helical" evidence="5">
    <location>
        <begin position="285"/>
        <end position="305"/>
    </location>
</feature>
<evidence type="ECO:0000256" key="2">
    <source>
        <dbReference type="ARBA" id="ARBA00022692"/>
    </source>
</evidence>
<feature type="region of interest" description="Disordered" evidence="6">
    <location>
        <begin position="44"/>
        <end position="77"/>
    </location>
</feature>
<comment type="pathway">
    <text evidence="5">Protein modification; protein glycosylation.</text>
</comment>
<name>A0A2U3EK12_PURLI</name>
<dbReference type="GO" id="GO:0003865">
    <property type="term" value="F:3-oxo-5-alpha-steroid 4-dehydrogenase activity"/>
    <property type="evidence" value="ECO:0007669"/>
    <property type="project" value="TreeGrafter"/>
</dbReference>
<dbReference type="GO" id="GO:0005789">
    <property type="term" value="C:endoplasmic reticulum membrane"/>
    <property type="evidence" value="ECO:0007669"/>
    <property type="project" value="UniProtKB-SubCell"/>
</dbReference>
<comment type="similarity">
    <text evidence="5">Belongs to the steroid 5-alpha reductase family. Polyprenal reductase subfamily.</text>
</comment>
<dbReference type="GO" id="GO:0006488">
    <property type="term" value="P:dolichol-linked oligosaccharide biosynthetic process"/>
    <property type="evidence" value="ECO:0007669"/>
    <property type="project" value="UniProtKB-UniRule"/>
</dbReference>
<evidence type="ECO:0000256" key="3">
    <source>
        <dbReference type="ARBA" id="ARBA00022989"/>
    </source>
</evidence>
<dbReference type="PANTHER" id="PTHR14624:SF0">
    <property type="entry name" value="POLYPRENOL REDUCTASE"/>
    <property type="match status" value="1"/>
</dbReference>
<comment type="caution">
    <text evidence="8">The sequence shown here is derived from an EMBL/GenBank/DDBJ whole genome shotgun (WGS) entry which is preliminary data.</text>
</comment>
<keyword evidence="4 5" id="KW-0472">Membrane</keyword>
<dbReference type="GO" id="GO:0102389">
    <property type="term" value="F:polyprenol reductase activity"/>
    <property type="evidence" value="ECO:0007669"/>
    <property type="project" value="UniProtKB-UniRule"/>
</dbReference>
<feature type="transmembrane region" description="Helical" evidence="5">
    <location>
        <begin position="256"/>
        <end position="279"/>
    </location>
</feature>
<evidence type="ECO:0000256" key="6">
    <source>
        <dbReference type="SAM" id="MobiDB-lite"/>
    </source>
</evidence>
<dbReference type="PROSITE" id="PS50244">
    <property type="entry name" value="S5A_REDUCTASE"/>
    <property type="match status" value="1"/>
</dbReference>
<feature type="domain" description="3-oxo-5-alpha-steroid 4-dehydrogenase C-terminal" evidence="7">
    <location>
        <begin position="225"/>
        <end position="332"/>
    </location>
</feature>
<comment type="catalytic activity">
    <reaction evidence="5">
        <text>a di-trans,poly-cis-dolichal + NADP(+) = a di-trans,poly-cis-polyprenal + NADPH + H(+)</text>
        <dbReference type="Rhea" id="RHEA:80727"/>
        <dbReference type="Rhea" id="RHEA-COMP:19536"/>
        <dbReference type="Rhea" id="RHEA-COMP:19537"/>
        <dbReference type="ChEBI" id="CHEBI:15378"/>
        <dbReference type="ChEBI" id="CHEBI:57783"/>
        <dbReference type="ChEBI" id="CHEBI:58349"/>
        <dbReference type="ChEBI" id="CHEBI:231623"/>
        <dbReference type="ChEBI" id="CHEBI:231637"/>
        <dbReference type="EC" id="1.3.1.94"/>
    </reaction>
    <physiologicalReaction direction="right-to-left" evidence="5">
        <dbReference type="Rhea" id="RHEA:80729"/>
    </physiologicalReaction>
</comment>
<keyword evidence="5" id="KW-0521">NADP</keyword>
<keyword evidence="3 5" id="KW-1133">Transmembrane helix</keyword>
<evidence type="ECO:0000256" key="5">
    <source>
        <dbReference type="RuleBase" id="RU367081"/>
    </source>
</evidence>
<sequence>MDILDRIGALPPSVWCQAFFLGASAGILVLQNLPDDARGTLLNYGARRPEDRDKENRSIKEHEKRPNGGSRDKGSSTRSSALMQIASVASAAKVPHSWFWHFYLVSVSWSAFWAWQYVRRGAIMGSLAQAQVRSGPSASSMELGRVFFAWLMMALQGTRRLYECFFVVKPGRSPMLFAHWALGIAFYTAMSISVWIHGSAAILESWETTVSAAFLKMLKTRIPATFAVILGAWLKQNDCHRHLARLKKYTLPSQDMFAYFVCPHYTCECVIYLAISLMAAPEGAIFNKSVLCGLVFVAVNLGGTASGTKQWYAQKFGAEKVAGRWKMIPFVF</sequence>
<dbReference type="EC" id="1.3.1.94" evidence="5"/>
<feature type="compositionally biased region" description="Basic and acidic residues" evidence="6">
    <location>
        <begin position="47"/>
        <end position="75"/>
    </location>
</feature>
<dbReference type="GO" id="GO:0160198">
    <property type="term" value="F:polyprenal reductase activity"/>
    <property type="evidence" value="ECO:0007669"/>
    <property type="project" value="UniProtKB-EC"/>
</dbReference>
<evidence type="ECO:0000313" key="8">
    <source>
        <dbReference type="EMBL" id="PWI74847.1"/>
    </source>
</evidence>
<evidence type="ECO:0000313" key="9">
    <source>
        <dbReference type="Proteomes" id="UP000245956"/>
    </source>
</evidence>
<keyword evidence="2 5" id="KW-0812">Transmembrane</keyword>
<comment type="subcellular location">
    <subcellularLocation>
        <location evidence="1">Endomembrane system</location>
        <topology evidence="1">Multi-pass membrane protein</topology>
    </subcellularLocation>
    <subcellularLocation>
        <location evidence="5">Endoplasmic reticulum membrane</location>
    </subcellularLocation>
</comment>
<organism evidence="8 9">
    <name type="scientific">Purpureocillium lilacinum</name>
    <name type="common">Paecilomyces lilacinus</name>
    <dbReference type="NCBI Taxonomy" id="33203"/>
    <lineage>
        <taxon>Eukaryota</taxon>
        <taxon>Fungi</taxon>
        <taxon>Dikarya</taxon>
        <taxon>Ascomycota</taxon>
        <taxon>Pezizomycotina</taxon>
        <taxon>Sordariomycetes</taxon>
        <taxon>Hypocreomycetidae</taxon>
        <taxon>Hypocreales</taxon>
        <taxon>Ophiocordycipitaceae</taxon>
        <taxon>Purpureocillium</taxon>
    </lineage>
</organism>
<accession>A0A2U3EK12</accession>
<feature type="transmembrane region" description="Helical" evidence="5">
    <location>
        <begin position="12"/>
        <end position="30"/>
    </location>
</feature>
<dbReference type="InterPro" id="IPR039698">
    <property type="entry name" value="Dfg10/SRD5A3"/>
</dbReference>
<dbReference type="Proteomes" id="UP000245956">
    <property type="component" value="Unassembled WGS sequence"/>
</dbReference>
<dbReference type="AlphaFoldDB" id="A0A2U3EK12"/>
<dbReference type="Pfam" id="PF02544">
    <property type="entry name" value="Steroid_dh"/>
    <property type="match status" value="1"/>
</dbReference>
<dbReference type="EMBL" id="LCWV01000003">
    <property type="protein sequence ID" value="PWI74847.1"/>
    <property type="molecule type" value="Genomic_DNA"/>
</dbReference>
<feature type="transmembrane region" description="Helical" evidence="5">
    <location>
        <begin position="98"/>
        <end position="118"/>
    </location>
</feature>
<evidence type="ECO:0000259" key="7">
    <source>
        <dbReference type="Pfam" id="PF02544"/>
    </source>
</evidence>
<evidence type="ECO:0000256" key="1">
    <source>
        <dbReference type="ARBA" id="ARBA00004127"/>
    </source>
</evidence>
<comment type="function">
    <text evidence="5">Plays a key role in early steps of protein N-linked glycosylation by being involved in the conversion of polyprenol into dolichol. Acts as a polyprenal reductase that mediates the reduction of polyprenal into dolichal in a NADP-dependent mechanism. Dolichols are required for the synthesis of dolichol-linked monosaccharides and the oligosaccharide precursor used for N-glycosylation.</text>
</comment>